<reference evidence="8 9" key="1">
    <citation type="submission" date="2011-04" db="EMBL/GenBank/DDBJ databases">
        <title>The complete genome of Thermodesulfobium narugense DSM 14796.</title>
        <authorList>
            <consortium name="US DOE Joint Genome Institute (JGI-PGF)"/>
            <person name="Lucas S."/>
            <person name="Han J."/>
            <person name="Lapidus A."/>
            <person name="Bruce D."/>
            <person name="Goodwin L."/>
            <person name="Pitluck S."/>
            <person name="Peters L."/>
            <person name="Kyrpides N."/>
            <person name="Mavromatis K."/>
            <person name="Pagani I."/>
            <person name="Ivanova N."/>
            <person name="Ovchinnikova G."/>
            <person name="Zhang X."/>
            <person name="Saunders L."/>
            <person name="Detter J.C."/>
            <person name="Tapia R."/>
            <person name="Han C."/>
            <person name="Land M."/>
            <person name="Hauser L."/>
            <person name="Markowitz V."/>
            <person name="Cheng J.-F."/>
            <person name="Hugenholtz P."/>
            <person name="Woyke T."/>
            <person name="Wu D."/>
            <person name="Spring S."/>
            <person name="Schroeder M."/>
            <person name="Brambilla E."/>
            <person name="Klenk H.-P."/>
            <person name="Eisen J.A."/>
        </authorList>
    </citation>
    <scope>NUCLEOTIDE SEQUENCE [LARGE SCALE GENOMIC DNA]</scope>
    <source>
        <strain evidence="8 9">DSM 14796</strain>
    </source>
</reference>
<dbReference type="Pfam" id="PF01171">
    <property type="entry name" value="ATP_bind_3"/>
    <property type="match status" value="1"/>
</dbReference>
<dbReference type="HOGENOM" id="CLU_018869_2_0_9"/>
<dbReference type="InterPro" id="IPR011063">
    <property type="entry name" value="TilS/TtcA_N"/>
</dbReference>
<evidence type="ECO:0000256" key="2">
    <source>
        <dbReference type="ARBA" id="ARBA00022694"/>
    </source>
</evidence>
<dbReference type="RefSeq" id="WP_013756091.1">
    <property type="nucleotide sequence ID" value="NC_015499.1"/>
</dbReference>
<keyword evidence="3 6" id="KW-0547">Nucleotide-binding</keyword>
<gene>
    <name evidence="6" type="primary">tilS</name>
    <name evidence="8" type="ORF">Thena_0730</name>
</gene>
<comment type="similarity">
    <text evidence="6">Belongs to the tRNA(Ile)-lysidine synthase family.</text>
</comment>
<dbReference type="InterPro" id="IPR014729">
    <property type="entry name" value="Rossmann-like_a/b/a_fold"/>
</dbReference>
<dbReference type="STRING" id="747365.Thena_0730"/>
<evidence type="ECO:0000256" key="3">
    <source>
        <dbReference type="ARBA" id="ARBA00022741"/>
    </source>
</evidence>
<keyword evidence="6" id="KW-0963">Cytoplasm</keyword>
<dbReference type="OrthoDB" id="9807403at2"/>
<keyword evidence="2 6" id="KW-0819">tRNA processing</keyword>
<dbReference type="GO" id="GO:0032267">
    <property type="term" value="F:tRNA(Ile)-lysidine synthase activity"/>
    <property type="evidence" value="ECO:0007669"/>
    <property type="project" value="UniProtKB-EC"/>
</dbReference>
<feature type="binding site" evidence="6">
    <location>
        <begin position="33"/>
        <end position="38"/>
    </location>
    <ligand>
        <name>ATP</name>
        <dbReference type="ChEBI" id="CHEBI:30616"/>
    </ligand>
</feature>
<dbReference type="GO" id="GO:0006400">
    <property type="term" value="P:tRNA modification"/>
    <property type="evidence" value="ECO:0007669"/>
    <property type="project" value="UniProtKB-UniRule"/>
</dbReference>
<dbReference type="Gene3D" id="1.20.59.20">
    <property type="match status" value="1"/>
</dbReference>
<evidence type="ECO:0000313" key="9">
    <source>
        <dbReference type="Proteomes" id="UP000011765"/>
    </source>
</evidence>
<dbReference type="HAMAP" id="MF_01161">
    <property type="entry name" value="tRNA_Ile_lys_synt"/>
    <property type="match status" value="1"/>
</dbReference>
<dbReference type="PANTHER" id="PTHR43033">
    <property type="entry name" value="TRNA(ILE)-LYSIDINE SYNTHASE-RELATED"/>
    <property type="match status" value="1"/>
</dbReference>
<dbReference type="InterPro" id="IPR012795">
    <property type="entry name" value="tRNA_Ile_lys_synt_N"/>
</dbReference>
<dbReference type="NCBIfam" id="TIGR02432">
    <property type="entry name" value="lysidine_TilS_N"/>
    <property type="match status" value="1"/>
</dbReference>
<evidence type="ECO:0000313" key="8">
    <source>
        <dbReference type="EMBL" id="AEE14364.1"/>
    </source>
</evidence>
<dbReference type="PANTHER" id="PTHR43033:SF1">
    <property type="entry name" value="TRNA(ILE)-LYSIDINE SYNTHASE-RELATED"/>
    <property type="match status" value="1"/>
</dbReference>
<keyword evidence="1 6" id="KW-0436">Ligase</keyword>
<evidence type="ECO:0000256" key="5">
    <source>
        <dbReference type="ARBA" id="ARBA00048539"/>
    </source>
</evidence>
<dbReference type="eggNOG" id="COG0037">
    <property type="taxonomic scope" value="Bacteria"/>
</dbReference>
<proteinExistence type="inferred from homology"/>
<dbReference type="CDD" id="cd01992">
    <property type="entry name" value="TilS_N"/>
    <property type="match status" value="1"/>
</dbReference>
<dbReference type="EC" id="6.3.4.19" evidence="6"/>
<dbReference type="InterPro" id="IPR012094">
    <property type="entry name" value="tRNA_Ile_lys_synt"/>
</dbReference>
<dbReference type="Proteomes" id="UP000011765">
    <property type="component" value="Chromosome"/>
</dbReference>
<evidence type="ECO:0000259" key="7">
    <source>
        <dbReference type="Pfam" id="PF01171"/>
    </source>
</evidence>
<evidence type="ECO:0000256" key="1">
    <source>
        <dbReference type="ARBA" id="ARBA00022598"/>
    </source>
</evidence>
<organism evidence="8 9">
    <name type="scientific">Thermodesulfobium narugense DSM 14796</name>
    <dbReference type="NCBI Taxonomy" id="747365"/>
    <lineage>
        <taxon>Bacteria</taxon>
        <taxon>Pseudomonadati</taxon>
        <taxon>Thermodesulfobiota</taxon>
        <taxon>Thermodesulfobiia</taxon>
        <taxon>Thermodesulfobiales</taxon>
        <taxon>Thermodesulfobiaceae</taxon>
        <taxon>Thermodesulfobium</taxon>
    </lineage>
</organism>
<dbReference type="GO" id="GO:0005737">
    <property type="term" value="C:cytoplasm"/>
    <property type="evidence" value="ECO:0007669"/>
    <property type="project" value="UniProtKB-SubCell"/>
</dbReference>
<accession>M1E8A8</accession>
<dbReference type="SUPFAM" id="SSF82829">
    <property type="entry name" value="MesJ substrate recognition domain-like"/>
    <property type="match status" value="1"/>
</dbReference>
<dbReference type="EMBL" id="CP002690">
    <property type="protein sequence ID" value="AEE14364.1"/>
    <property type="molecule type" value="Genomic_DNA"/>
</dbReference>
<dbReference type="Gene3D" id="3.40.50.620">
    <property type="entry name" value="HUPs"/>
    <property type="match status" value="1"/>
</dbReference>
<sequence length="438" mass="52521">MYIKTEIDKIICHIDSVLNNYNLKFSNPCIAISGGADSVFLTYILSRLKSKDDFILLHFDHGWRKKDLILERNLIINYAEKYNFRIIFGSSGNTGSLNEEDARKRRFAFFCNIMDKINSNVLFTGHNLNDRFETFLWNICRGTGIRGILSLKEIRQFGKINIISPLIHLKRDKIRTFCEYLKLDYISDFYNDDIRYKRVFIRKEITPRIENVWQNSLEHFDSFIKLAEDEDCYLEKITNEIYGKVVLSMPWANIILLKELLKFDIALIRRVILKFLHSLDISYNFNEVNLLCKFLQKNENLSLPSFKDFGVYKNKNIFSLYDRSFVKGYPWDKIPKELGISINNPLEEKIFLEIRFFKNSDFVIINGKKIYLNNFFNKKNNFFYKFVPMIFYKNVLKWAPFEYCDENFFKNYNIKIICDDFLEKFRLSWRQRNDRNNN</sequence>
<name>M1E8A8_9BACT</name>
<keyword evidence="9" id="KW-1185">Reference proteome</keyword>
<comment type="domain">
    <text evidence="6">The N-terminal region contains the highly conserved SGGXDS motif, predicted to be a P-loop motif involved in ATP binding.</text>
</comment>
<dbReference type="GO" id="GO:0005524">
    <property type="term" value="F:ATP binding"/>
    <property type="evidence" value="ECO:0007669"/>
    <property type="project" value="UniProtKB-UniRule"/>
</dbReference>
<dbReference type="KEGG" id="tnr:Thena_0730"/>
<comment type="catalytic activity">
    <reaction evidence="5 6">
        <text>cytidine(34) in tRNA(Ile2) + L-lysine + ATP = lysidine(34) in tRNA(Ile2) + AMP + diphosphate + H(+)</text>
        <dbReference type="Rhea" id="RHEA:43744"/>
        <dbReference type="Rhea" id="RHEA-COMP:10625"/>
        <dbReference type="Rhea" id="RHEA-COMP:10670"/>
        <dbReference type="ChEBI" id="CHEBI:15378"/>
        <dbReference type="ChEBI" id="CHEBI:30616"/>
        <dbReference type="ChEBI" id="CHEBI:32551"/>
        <dbReference type="ChEBI" id="CHEBI:33019"/>
        <dbReference type="ChEBI" id="CHEBI:82748"/>
        <dbReference type="ChEBI" id="CHEBI:83665"/>
        <dbReference type="ChEBI" id="CHEBI:456215"/>
        <dbReference type="EC" id="6.3.4.19"/>
    </reaction>
</comment>
<protein>
    <recommendedName>
        <fullName evidence="6">tRNA(Ile)-lysidine synthase</fullName>
        <ecNumber evidence="6">6.3.4.19</ecNumber>
    </recommendedName>
    <alternativeName>
        <fullName evidence="6">tRNA(Ile)-2-lysyl-cytidine synthase</fullName>
    </alternativeName>
    <alternativeName>
        <fullName evidence="6">tRNA(Ile)-lysidine synthetase</fullName>
    </alternativeName>
</protein>
<dbReference type="AlphaFoldDB" id="M1E8A8"/>
<evidence type="ECO:0000256" key="6">
    <source>
        <dbReference type="HAMAP-Rule" id="MF_01161"/>
    </source>
</evidence>
<comment type="function">
    <text evidence="6">Ligates lysine onto the cytidine present at position 34 of the AUA codon-specific tRNA(Ile) that contains the anticodon CAU, in an ATP-dependent manner. Cytidine is converted to lysidine, thus changing the amino acid specificity of the tRNA from methionine to isoleucine.</text>
</comment>
<comment type="subcellular location">
    <subcellularLocation>
        <location evidence="6">Cytoplasm</location>
    </subcellularLocation>
</comment>
<evidence type="ECO:0000256" key="4">
    <source>
        <dbReference type="ARBA" id="ARBA00022840"/>
    </source>
</evidence>
<keyword evidence="4 6" id="KW-0067">ATP-binding</keyword>
<dbReference type="SUPFAM" id="SSF52402">
    <property type="entry name" value="Adenine nucleotide alpha hydrolases-like"/>
    <property type="match status" value="1"/>
</dbReference>
<feature type="domain" description="tRNA(Ile)-lysidine/2-thiocytidine synthase N-terminal" evidence="7">
    <location>
        <begin position="29"/>
        <end position="204"/>
    </location>
</feature>